<evidence type="ECO:0000313" key="1">
    <source>
        <dbReference type="EMBL" id="POR53577.1"/>
    </source>
</evidence>
<accession>A0A2S4MGM3</accession>
<dbReference type="EMBL" id="PQGA01000003">
    <property type="protein sequence ID" value="POR53577.1"/>
    <property type="molecule type" value="Genomic_DNA"/>
</dbReference>
<sequence>MKCLSESKRLGIERMREVAHARGGRCLSEVYLGIKVKLAWQCHLGHVWDTTPAMVLSKDAWCPFCFRLRITKSPLKRAKYGG</sequence>
<keyword evidence="2" id="KW-1185">Reference proteome</keyword>
<name>A0A2S4MGM3_9BURK</name>
<dbReference type="Proteomes" id="UP000237381">
    <property type="component" value="Unassembled WGS sequence"/>
</dbReference>
<evidence type="ECO:0000313" key="2">
    <source>
        <dbReference type="Proteomes" id="UP000237381"/>
    </source>
</evidence>
<dbReference type="AlphaFoldDB" id="A0A2S4MGM3"/>
<organism evidence="1 2">
    <name type="scientific">Paraburkholderia eburnea</name>
    <dbReference type="NCBI Taxonomy" id="1189126"/>
    <lineage>
        <taxon>Bacteria</taxon>
        <taxon>Pseudomonadati</taxon>
        <taxon>Pseudomonadota</taxon>
        <taxon>Betaproteobacteria</taxon>
        <taxon>Burkholderiales</taxon>
        <taxon>Burkholderiaceae</taxon>
        <taxon>Paraburkholderia</taxon>
    </lineage>
</organism>
<protein>
    <submittedName>
        <fullName evidence="1">Uncharacterized protein</fullName>
    </submittedName>
</protein>
<gene>
    <name evidence="1" type="ORF">B0G62_103149</name>
</gene>
<reference evidence="1 2" key="1">
    <citation type="submission" date="2018-01" db="EMBL/GenBank/DDBJ databases">
        <title>Genomic Encyclopedia of Type Strains, Phase III (KMG-III): the genomes of soil and plant-associated and newly described type strains.</title>
        <authorList>
            <person name="Whitman W."/>
        </authorList>
    </citation>
    <scope>NUCLEOTIDE SEQUENCE [LARGE SCALE GENOMIC DNA]</scope>
    <source>
        <strain evidence="1 2">JCM 18070</strain>
    </source>
</reference>
<comment type="caution">
    <text evidence="1">The sequence shown here is derived from an EMBL/GenBank/DDBJ whole genome shotgun (WGS) entry which is preliminary data.</text>
</comment>
<proteinExistence type="predicted"/>